<evidence type="ECO:0000313" key="2">
    <source>
        <dbReference type="EMBL" id="MFD1830945.1"/>
    </source>
</evidence>
<name>A0ABW4PLG7_9ACTN</name>
<keyword evidence="3" id="KW-1185">Reference proteome</keyword>
<dbReference type="InterPro" id="IPR042287">
    <property type="entry name" value="FhaA_N_sf"/>
</dbReference>
<organism evidence="2 3">
    <name type="scientific">Streptomyces desertarenae</name>
    <dbReference type="NCBI Taxonomy" id="2666184"/>
    <lineage>
        <taxon>Bacteria</taxon>
        <taxon>Bacillati</taxon>
        <taxon>Actinomycetota</taxon>
        <taxon>Actinomycetes</taxon>
        <taxon>Kitasatosporales</taxon>
        <taxon>Streptomycetaceae</taxon>
        <taxon>Streptomyces</taxon>
    </lineage>
</organism>
<evidence type="ECO:0000313" key="3">
    <source>
        <dbReference type="Proteomes" id="UP001597365"/>
    </source>
</evidence>
<dbReference type="Pfam" id="PF12401">
    <property type="entry name" value="FhaA_N"/>
    <property type="match status" value="1"/>
</dbReference>
<dbReference type="Proteomes" id="UP001597365">
    <property type="component" value="Unassembled WGS sequence"/>
</dbReference>
<dbReference type="RefSeq" id="WP_380900388.1">
    <property type="nucleotide sequence ID" value="NZ_JBHUFU010000008.1"/>
</dbReference>
<gene>
    <name evidence="2" type="ORF">ACFSJS_14865</name>
</gene>
<sequence length="136" mass="15465">METLKRWERTMERWEHALADRVLHREPVELLDALRRECDAHAVVCSHTRVVVPNAYEVELPARVYEKAVRRGGRVDQELTDNLARHGESRDYEWAGPLTVRVTISDDLPNGRYRVTSSATPNVRAGAFAGHGEPVP</sequence>
<evidence type="ECO:0000259" key="1">
    <source>
        <dbReference type="Pfam" id="PF12401"/>
    </source>
</evidence>
<proteinExistence type="predicted"/>
<dbReference type="InterPro" id="IPR022128">
    <property type="entry name" value="FhaA_N"/>
</dbReference>
<accession>A0ABW4PLG7</accession>
<dbReference type="EMBL" id="JBHUFU010000008">
    <property type="protein sequence ID" value="MFD1830945.1"/>
    <property type="molecule type" value="Genomic_DNA"/>
</dbReference>
<feature type="domain" description="FhaA N-terminal" evidence="1">
    <location>
        <begin position="4"/>
        <end position="115"/>
    </location>
</feature>
<reference evidence="3" key="1">
    <citation type="journal article" date="2019" name="Int. J. Syst. Evol. Microbiol.">
        <title>The Global Catalogue of Microorganisms (GCM) 10K type strain sequencing project: providing services to taxonomists for standard genome sequencing and annotation.</title>
        <authorList>
            <consortium name="The Broad Institute Genomics Platform"/>
            <consortium name="The Broad Institute Genome Sequencing Center for Infectious Disease"/>
            <person name="Wu L."/>
            <person name="Ma J."/>
        </authorList>
    </citation>
    <scope>NUCLEOTIDE SEQUENCE [LARGE SCALE GENOMIC DNA]</scope>
    <source>
        <strain evidence="3">CGMCC 4.7455</strain>
    </source>
</reference>
<comment type="caution">
    <text evidence="2">The sequence shown here is derived from an EMBL/GenBank/DDBJ whole genome shotgun (WGS) entry which is preliminary data.</text>
</comment>
<dbReference type="Gene3D" id="3.30.2320.60">
    <property type="entry name" value="FhaA, phosphopeptide-binding domain (DUF3662)"/>
    <property type="match status" value="1"/>
</dbReference>
<protein>
    <submittedName>
        <fullName evidence="2">DUF3662 domain-containing protein</fullName>
    </submittedName>
</protein>